<evidence type="ECO:0000313" key="3">
    <source>
        <dbReference type="Proteomes" id="UP000294813"/>
    </source>
</evidence>
<accession>A0A4R2RL08</accession>
<dbReference type="EMBL" id="SLXT01000017">
    <property type="protein sequence ID" value="TCP63614.1"/>
    <property type="molecule type" value="Genomic_DNA"/>
</dbReference>
<evidence type="ECO:0000313" key="2">
    <source>
        <dbReference type="EMBL" id="TCP63614.1"/>
    </source>
</evidence>
<reference evidence="2 3" key="1">
    <citation type="submission" date="2019-03" db="EMBL/GenBank/DDBJ databases">
        <title>Genomic Encyclopedia of Type Strains, Phase IV (KMG-IV): sequencing the most valuable type-strain genomes for metagenomic binning, comparative biology and taxonomic classification.</title>
        <authorList>
            <person name="Goeker M."/>
        </authorList>
    </citation>
    <scope>NUCLEOTIDE SEQUENCE [LARGE SCALE GENOMIC DNA]</scope>
    <source>
        <strain evidence="2 3">DSM 11170</strain>
    </source>
</reference>
<name>A0A4R2RL08_9FIRM</name>
<proteinExistence type="predicted"/>
<comment type="caution">
    <text evidence="2">The sequence shown here is derived from an EMBL/GenBank/DDBJ whole genome shotgun (WGS) entry which is preliminary data.</text>
</comment>
<dbReference type="RefSeq" id="WP_131919595.1">
    <property type="nucleotide sequence ID" value="NZ_JAOQNU010000016.1"/>
</dbReference>
<dbReference type="Proteomes" id="UP000294813">
    <property type="component" value="Unassembled WGS sequence"/>
</dbReference>
<feature type="compositionally biased region" description="Polar residues" evidence="1">
    <location>
        <begin position="100"/>
        <end position="109"/>
    </location>
</feature>
<feature type="compositionally biased region" description="Basic and acidic residues" evidence="1">
    <location>
        <begin position="67"/>
        <end position="96"/>
    </location>
</feature>
<keyword evidence="3" id="KW-1185">Reference proteome</keyword>
<evidence type="ECO:0000256" key="1">
    <source>
        <dbReference type="SAM" id="MobiDB-lite"/>
    </source>
</evidence>
<dbReference type="AlphaFoldDB" id="A0A4R2RL08"/>
<protein>
    <submittedName>
        <fullName evidence="2">Uncharacterized protein</fullName>
    </submittedName>
</protein>
<feature type="region of interest" description="Disordered" evidence="1">
    <location>
        <begin position="52"/>
        <end position="109"/>
    </location>
</feature>
<gene>
    <name evidence="2" type="ORF">EDD73_11739</name>
</gene>
<organism evidence="2 3">
    <name type="scientific">Heliophilum fasciatum</name>
    <dbReference type="NCBI Taxonomy" id="35700"/>
    <lineage>
        <taxon>Bacteria</taxon>
        <taxon>Bacillati</taxon>
        <taxon>Bacillota</taxon>
        <taxon>Clostridia</taxon>
        <taxon>Eubacteriales</taxon>
        <taxon>Heliobacteriaceae</taxon>
        <taxon>Heliophilum</taxon>
    </lineage>
</organism>
<sequence>MSLLEGLSPKELVIIAALIAILIIDDLSADDLNVLGNFVVAVGGLLLTAAAQKSSQESAAENPPAKEGTKKATEKTTDKTADRATNKPKTGTEIKRPCRPSNSGTYQPV</sequence>
<feature type="compositionally biased region" description="Low complexity" evidence="1">
    <location>
        <begin position="52"/>
        <end position="61"/>
    </location>
</feature>